<protein>
    <submittedName>
        <fullName evidence="3">Uncharacterized protein</fullName>
    </submittedName>
</protein>
<feature type="transmembrane region" description="Helical" evidence="1">
    <location>
        <begin position="59"/>
        <end position="80"/>
    </location>
</feature>
<keyword evidence="4" id="KW-1185">Reference proteome</keyword>
<accession>A0A011UKB0</accession>
<evidence type="ECO:0000313" key="2">
    <source>
        <dbReference type="EMBL" id="EXM38695.1"/>
    </source>
</evidence>
<proteinExistence type="predicted"/>
<dbReference type="Proteomes" id="UP000021369">
    <property type="component" value="Unassembled WGS sequence"/>
</dbReference>
<comment type="caution">
    <text evidence="3">The sequence shown here is derived from an EMBL/GenBank/DDBJ whole genome shotgun (WGS) entry which is preliminary data.</text>
</comment>
<keyword evidence="1" id="KW-0812">Transmembrane</keyword>
<dbReference type="AlphaFoldDB" id="A0A011UKB0"/>
<name>A0A011UKB0_RUMAL</name>
<evidence type="ECO:0000313" key="3">
    <source>
        <dbReference type="EMBL" id="EXM41049.1"/>
    </source>
</evidence>
<feature type="transmembrane region" description="Helical" evidence="1">
    <location>
        <begin position="21"/>
        <end position="39"/>
    </location>
</feature>
<organism evidence="3 4">
    <name type="scientific">Ruminococcus albus SY3</name>
    <dbReference type="NCBI Taxonomy" id="1341156"/>
    <lineage>
        <taxon>Bacteria</taxon>
        <taxon>Bacillati</taxon>
        <taxon>Bacillota</taxon>
        <taxon>Clostridia</taxon>
        <taxon>Eubacteriales</taxon>
        <taxon>Oscillospiraceae</taxon>
        <taxon>Ruminococcus</taxon>
    </lineage>
</organism>
<sequence length="163" mass="18980">MILQKQPKHYKCKNEDTYTKIWTDIAILFALLLAVVIVCAKRKPGMTEVLHELISINPFSALILLVLLDIVFAVVKSLIYGRNKKIIMNKGSVYEGKIEDTVYVKNKFVKSPGATYDYRYLVPLNDGRTVNTEVYYEDFVSKDNISCCNVYEYNDRYYFTDFR</sequence>
<keyword evidence="1" id="KW-0472">Membrane</keyword>
<dbReference type="EMBL" id="JEOB01000004">
    <property type="protein sequence ID" value="EXM38695.1"/>
    <property type="molecule type" value="Genomic_DNA"/>
</dbReference>
<gene>
    <name evidence="3" type="ORF">RASY3_03150</name>
    <name evidence="2" type="ORF">RASY3_18415</name>
</gene>
<dbReference type="EMBL" id="JEOB01000001">
    <property type="protein sequence ID" value="EXM41049.1"/>
    <property type="molecule type" value="Genomic_DNA"/>
</dbReference>
<dbReference type="PATRIC" id="fig|1341156.4.peg.3273"/>
<evidence type="ECO:0000313" key="4">
    <source>
        <dbReference type="Proteomes" id="UP000021369"/>
    </source>
</evidence>
<evidence type="ECO:0000256" key="1">
    <source>
        <dbReference type="SAM" id="Phobius"/>
    </source>
</evidence>
<keyword evidence="1" id="KW-1133">Transmembrane helix</keyword>
<reference evidence="3 4" key="1">
    <citation type="submission" date="2013-06" db="EMBL/GenBank/DDBJ databases">
        <title>Rumen cellulosomics: divergent fiber-degrading strategies revealed by comparative genome-wide analysis of six Ruminococcal strains.</title>
        <authorList>
            <person name="Dassa B."/>
            <person name="Borovok I."/>
            <person name="Lamed R."/>
            <person name="Flint H."/>
            <person name="Yeoman C.J."/>
            <person name="White B."/>
            <person name="Bayer E.A."/>
        </authorList>
    </citation>
    <scope>NUCLEOTIDE SEQUENCE [LARGE SCALE GENOMIC DNA]</scope>
    <source>
        <strain evidence="3 4">SY3</strain>
    </source>
</reference>